<evidence type="ECO:0000313" key="10">
    <source>
        <dbReference type="Proteomes" id="UP000034034"/>
    </source>
</evidence>
<evidence type="ECO:0000256" key="6">
    <source>
        <dbReference type="SAM" id="MobiDB-lite"/>
    </source>
</evidence>
<feature type="transmembrane region" description="Helical" evidence="7">
    <location>
        <begin position="324"/>
        <end position="345"/>
    </location>
</feature>
<sequence>MEGMSVDEAGPSAPPAAAASPAAPVTARLTRSRRHKVAGGVCGGLGRYFHLDPVLFRVPLAVLSVIGGLGLIAYGVAWLLIPFEGEEENEGRRLLSGRVEGPGLTALLCTLVGCGLYVASVSTRHPAMWFSAMLVASVGGAAYWSRRRALAGEDERERRTGAAEAVATAPPEAQAPPARAVASWWREAGGPGGAGAVGGVGGRTMAVHGQQGTYLWGPADAATGQYAPYGGPPPTGTAHPGGPGGPWAPPPPGTPLTRRAPMPPPRRGAWLGGLVFLTAVVAGLVAMAATWFRYPLGTVLVCTFATVLVVYGGGWLLSAFFGRLGAGSVVVVVLTTVLLAGASVLPKNITTSWTDTSWEAVAADQVADRYELGTGRGSLDLGGLVLADGETVRTTVEAGAGQIKVIVPLNAEVVVHTRISAGAYTYNEVPDYASTGGPDHVWGGINNDQTDRYAPPGDVDAVGTVELTLDMGIGHVEVVRLDTLAALDAEAEMAS</sequence>
<keyword evidence="3 7" id="KW-0812">Transmembrane</keyword>
<keyword evidence="10" id="KW-1185">Reference proteome</keyword>
<gene>
    <name evidence="9" type="ORF">SXIM_33440</name>
</gene>
<feature type="transmembrane region" description="Helical" evidence="7">
    <location>
        <begin position="127"/>
        <end position="144"/>
    </location>
</feature>
<keyword evidence="5 7" id="KW-0472">Membrane</keyword>
<dbReference type="PATRIC" id="fig|408015.6.peg.3384"/>
<dbReference type="PANTHER" id="PTHR33885:SF3">
    <property type="entry name" value="PHAGE SHOCK PROTEIN C"/>
    <property type="match status" value="1"/>
</dbReference>
<evidence type="ECO:0000313" key="9">
    <source>
        <dbReference type="EMBL" id="AKG44728.1"/>
    </source>
</evidence>
<keyword evidence="4 7" id="KW-1133">Transmembrane helix</keyword>
<dbReference type="Pfam" id="PF04024">
    <property type="entry name" value="PspC"/>
    <property type="match status" value="1"/>
</dbReference>
<evidence type="ECO:0000259" key="8">
    <source>
        <dbReference type="Pfam" id="PF04024"/>
    </source>
</evidence>
<feature type="region of interest" description="Disordered" evidence="6">
    <location>
        <begin position="153"/>
        <end position="176"/>
    </location>
</feature>
<evidence type="ECO:0000256" key="1">
    <source>
        <dbReference type="ARBA" id="ARBA00004162"/>
    </source>
</evidence>
<evidence type="ECO:0000256" key="2">
    <source>
        <dbReference type="ARBA" id="ARBA00022475"/>
    </source>
</evidence>
<feature type="transmembrane region" description="Helical" evidence="7">
    <location>
        <begin position="58"/>
        <end position="81"/>
    </location>
</feature>
<feature type="transmembrane region" description="Helical" evidence="7">
    <location>
        <begin position="102"/>
        <end position="121"/>
    </location>
</feature>
<proteinExistence type="predicted"/>
<dbReference type="STRING" id="408015.SXIM_33440"/>
<reference evidence="9" key="1">
    <citation type="submission" date="2019-08" db="EMBL/GenBank/DDBJ databases">
        <title>Complete genome sequence of a mangrove-derived Streptomyces xiamenensis.</title>
        <authorList>
            <person name="Xu J."/>
        </authorList>
    </citation>
    <scope>NUCLEOTIDE SEQUENCE</scope>
    <source>
        <strain evidence="9">318</strain>
    </source>
</reference>
<feature type="domain" description="Phage shock protein PspC N-terminal" evidence="8">
    <location>
        <begin position="28"/>
        <end position="82"/>
    </location>
</feature>
<dbReference type="GO" id="GO:0005886">
    <property type="term" value="C:plasma membrane"/>
    <property type="evidence" value="ECO:0007669"/>
    <property type="project" value="UniProtKB-SubCell"/>
</dbReference>
<comment type="subcellular location">
    <subcellularLocation>
        <location evidence="1">Cell membrane</location>
        <topology evidence="1">Single-pass membrane protein</topology>
    </subcellularLocation>
</comment>
<dbReference type="PANTHER" id="PTHR33885">
    <property type="entry name" value="PHAGE SHOCK PROTEIN C"/>
    <property type="match status" value="1"/>
</dbReference>
<feature type="transmembrane region" description="Helical" evidence="7">
    <location>
        <begin position="298"/>
        <end position="317"/>
    </location>
</feature>
<feature type="compositionally biased region" description="Low complexity" evidence="6">
    <location>
        <begin position="162"/>
        <end position="176"/>
    </location>
</feature>
<dbReference type="AlphaFoldDB" id="A0A0F7FXB1"/>
<dbReference type="HOGENOM" id="CLU_030489_2_0_11"/>
<dbReference type="Proteomes" id="UP000034034">
    <property type="component" value="Chromosome"/>
</dbReference>
<evidence type="ECO:0000256" key="3">
    <source>
        <dbReference type="ARBA" id="ARBA00022692"/>
    </source>
</evidence>
<dbReference type="InterPro" id="IPR007168">
    <property type="entry name" value="Phageshock_PspC_N"/>
</dbReference>
<feature type="compositionally biased region" description="Low complexity" evidence="6">
    <location>
        <begin position="15"/>
        <end position="24"/>
    </location>
</feature>
<evidence type="ECO:0000256" key="4">
    <source>
        <dbReference type="ARBA" id="ARBA00022989"/>
    </source>
</evidence>
<keyword evidence="2" id="KW-1003">Cell membrane</keyword>
<evidence type="ECO:0000256" key="7">
    <source>
        <dbReference type="SAM" id="Phobius"/>
    </source>
</evidence>
<accession>A0A0F7FXB1</accession>
<evidence type="ECO:0000256" key="5">
    <source>
        <dbReference type="ARBA" id="ARBA00023136"/>
    </source>
</evidence>
<feature type="region of interest" description="Disordered" evidence="6">
    <location>
        <begin position="227"/>
        <end position="263"/>
    </location>
</feature>
<organism evidence="9 10">
    <name type="scientific">Streptomyces xiamenensis</name>
    <dbReference type="NCBI Taxonomy" id="408015"/>
    <lineage>
        <taxon>Bacteria</taxon>
        <taxon>Bacillati</taxon>
        <taxon>Actinomycetota</taxon>
        <taxon>Actinomycetes</taxon>
        <taxon>Kitasatosporales</taxon>
        <taxon>Streptomycetaceae</taxon>
        <taxon>Streptomyces</taxon>
    </lineage>
</organism>
<dbReference type="InterPro" id="IPR052027">
    <property type="entry name" value="PspC"/>
</dbReference>
<protein>
    <submittedName>
        <fullName evidence="9">Membrane protein</fullName>
    </submittedName>
</protein>
<dbReference type="EMBL" id="CP009922">
    <property type="protein sequence ID" value="AKG44728.1"/>
    <property type="molecule type" value="Genomic_DNA"/>
</dbReference>
<name>A0A0F7FXB1_9ACTN</name>
<feature type="transmembrane region" description="Helical" evidence="7">
    <location>
        <begin position="268"/>
        <end position="292"/>
    </location>
</feature>
<feature type="region of interest" description="Disordered" evidence="6">
    <location>
        <begin position="1"/>
        <end position="24"/>
    </location>
</feature>
<dbReference type="KEGG" id="sxi:SXIM_33440"/>